<reference evidence="4" key="1">
    <citation type="submission" date="2021-11" db="EMBL/GenBank/DDBJ databases">
        <authorList>
            <consortium name="Genoscope - CEA"/>
            <person name="William W."/>
        </authorList>
    </citation>
    <scope>NUCLEOTIDE SEQUENCE</scope>
</reference>
<feature type="non-terminal residue" evidence="4">
    <location>
        <position position="1"/>
    </location>
</feature>
<evidence type="ECO:0008006" key="6">
    <source>
        <dbReference type="Google" id="ProtNLM"/>
    </source>
</evidence>
<keyword evidence="2 3" id="KW-0040">ANK repeat</keyword>
<protein>
    <recommendedName>
        <fullName evidence="6">Ankyrin repeat domain-containing protein</fullName>
    </recommendedName>
</protein>
<sequence length="130" mass="14130">QQRAACVAALLDAGADPNLRPWGSDPDTPLIEAALHGFPDIVRLLLAHGADVGFAQKHGNSVLHAVLFTRPNVLERDQAECVRLLIAGGADVHAKRINQNHGLPGPTPFDDALYYHRRWLFPIFLRAGAS</sequence>
<organism evidence="4 5">
    <name type="scientific">Pelagomonas calceolata</name>
    <dbReference type="NCBI Taxonomy" id="35677"/>
    <lineage>
        <taxon>Eukaryota</taxon>
        <taxon>Sar</taxon>
        <taxon>Stramenopiles</taxon>
        <taxon>Ochrophyta</taxon>
        <taxon>Pelagophyceae</taxon>
        <taxon>Pelagomonadales</taxon>
        <taxon>Pelagomonadaceae</taxon>
        <taxon>Pelagomonas</taxon>
    </lineage>
</organism>
<proteinExistence type="predicted"/>
<dbReference type="OrthoDB" id="46760at2759"/>
<name>A0A8J2SAE6_9STRA</name>
<dbReference type="SUPFAM" id="SSF48403">
    <property type="entry name" value="Ankyrin repeat"/>
    <property type="match status" value="1"/>
</dbReference>
<comment type="caution">
    <text evidence="4">The sequence shown here is derived from an EMBL/GenBank/DDBJ whole genome shotgun (WGS) entry which is preliminary data.</text>
</comment>
<dbReference type="Proteomes" id="UP000789595">
    <property type="component" value="Unassembled WGS sequence"/>
</dbReference>
<gene>
    <name evidence="4" type="ORF">PECAL_1P09790</name>
</gene>
<dbReference type="Pfam" id="PF12796">
    <property type="entry name" value="Ank_2"/>
    <property type="match status" value="1"/>
</dbReference>
<keyword evidence="1" id="KW-0677">Repeat</keyword>
<accession>A0A8J2SAE6</accession>
<evidence type="ECO:0000256" key="3">
    <source>
        <dbReference type="PROSITE-ProRule" id="PRU00023"/>
    </source>
</evidence>
<evidence type="ECO:0000256" key="2">
    <source>
        <dbReference type="ARBA" id="ARBA00023043"/>
    </source>
</evidence>
<dbReference type="InterPro" id="IPR002110">
    <property type="entry name" value="Ankyrin_rpt"/>
</dbReference>
<dbReference type="PANTHER" id="PTHR24134">
    <property type="entry name" value="ANKYRIN REPEAT-CONTAINING PROTEIN DDB_G0279043"/>
    <property type="match status" value="1"/>
</dbReference>
<dbReference type="PROSITE" id="PS50088">
    <property type="entry name" value="ANK_REPEAT"/>
    <property type="match status" value="1"/>
</dbReference>
<dbReference type="InterPro" id="IPR036770">
    <property type="entry name" value="Ankyrin_rpt-contain_sf"/>
</dbReference>
<feature type="repeat" description="ANK" evidence="3">
    <location>
        <begin position="25"/>
        <end position="57"/>
    </location>
</feature>
<dbReference type="AlphaFoldDB" id="A0A8J2SAE6"/>
<evidence type="ECO:0000313" key="5">
    <source>
        <dbReference type="Proteomes" id="UP000789595"/>
    </source>
</evidence>
<keyword evidence="5" id="KW-1185">Reference proteome</keyword>
<evidence type="ECO:0000256" key="1">
    <source>
        <dbReference type="ARBA" id="ARBA00022737"/>
    </source>
</evidence>
<dbReference type="PANTHER" id="PTHR24134:SF9">
    <property type="entry name" value="ANKYRIN REPEAT AND SOCS BOX PROTEIN 8"/>
    <property type="match status" value="1"/>
</dbReference>
<dbReference type="Gene3D" id="1.25.40.20">
    <property type="entry name" value="Ankyrin repeat-containing domain"/>
    <property type="match status" value="1"/>
</dbReference>
<feature type="non-terminal residue" evidence="4">
    <location>
        <position position="130"/>
    </location>
</feature>
<evidence type="ECO:0000313" key="4">
    <source>
        <dbReference type="EMBL" id="CAH0364609.1"/>
    </source>
</evidence>
<dbReference type="EMBL" id="CAKKNE010000001">
    <property type="protein sequence ID" value="CAH0364609.1"/>
    <property type="molecule type" value="Genomic_DNA"/>
</dbReference>
<dbReference type="SMART" id="SM00248">
    <property type="entry name" value="ANK"/>
    <property type="match status" value="2"/>
</dbReference>
<dbReference type="PROSITE" id="PS50297">
    <property type="entry name" value="ANK_REP_REGION"/>
    <property type="match status" value="1"/>
</dbReference>